<sequence>MTISTETAYKQAFAQFDELIARMGDNEALQNEARALAEAIQAYEQAHIPFPKPTTLIGMIELKMYERRLKQKDLAQLLNVETSRISELLNGKRRLTLDLAKQLHEKLDIDGNFILEAA</sequence>
<dbReference type="Pfam" id="PF01381">
    <property type="entry name" value="HTH_3"/>
    <property type="match status" value="1"/>
</dbReference>
<dbReference type="SUPFAM" id="SSF47413">
    <property type="entry name" value="lambda repressor-like DNA-binding domains"/>
    <property type="match status" value="1"/>
</dbReference>
<dbReference type="EMBL" id="JAFMYU010000005">
    <property type="protein sequence ID" value="MBO0930922.1"/>
    <property type="molecule type" value="Genomic_DNA"/>
</dbReference>
<dbReference type="RefSeq" id="WP_207334893.1">
    <property type="nucleotide sequence ID" value="NZ_JAFMYU010000005.1"/>
</dbReference>
<name>A0A939JVJ4_9BACT</name>
<evidence type="ECO:0000313" key="2">
    <source>
        <dbReference type="EMBL" id="MBO0930922.1"/>
    </source>
</evidence>
<reference evidence="2 3" key="1">
    <citation type="submission" date="2021-03" db="EMBL/GenBank/DDBJ databases">
        <title>Fibrella sp. HMF5036 genome sequencing and assembly.</title>
        <authorList>
            <person name="Kang H."/>
            <person name="Kim H."/>
            <person name="Bae S."/>
            <person name="Joh K."/>
        </authorList>
    </citation>
    <scope>NUCLEOTIDE SEQUENCE [LARGE SCALE GENOMIC DNA]</scope>
    <source>
        <strain evidence="2 3">HMF5036</strain>
    </source>
</reference>
<accession>A0A939JVJ4</accession>
<evidence type="ECO:0000313" key="3">
    <source>
        <dbReference type="Proteomes" id="UP000664795"/>
    </source>
</evidence>
<gene>
    <name evidence="2" type="ORF">J2I48_07965</name>
</gene>
<dbReference type="Gene3D" id="1.10.260.40">
    <property type="entry name" value="lambda repressor-like DNA-binding domains"/>
    <property type="match status" value="1"/>
</dbReference>
<keyword evidence="3" id="KW-1185">Reference proteome</keyword>
<dbReference type="Proteomes" id="UP000664795">
    <property type="component" value="Unassembled WGS sequence"/>
</dbReference>
<dbReference type="SMART" id="SM00530">
    <property type="entry name" value="HTH_XRE"/>
    <property type="match status" value="1"/>
</dbReference>
<dbReference type="GO" id="GO:0003677">
    <property type="term" value="F:DNA binding"/>
    <property type="evidence" value="ECO:0007669"/>
    <property type="project" value="InterPro"/>
</dbReference>
<proteinExistence type="predicted"/>
<dbReference type="CDD" id="cd00093">
    <property type="entry name" value="HTH_XRE"/>
    <property type="match status" value="1"/>
</dbReference>
<evidence type="ECO:0000259" key="1">
    <source>
        <dbReference type="PROSITE" id="PS50943"/>
    </source>
</evidence>
<organism evidence="2 3">
    <name type="scientific">Fibrella aquatilis</name>
    <dbReference type="NCBI Taxonomy" id="2817059"/>
    <lineage>
        <taxon>Bacteria</taxon>
        <taxon>Pseudomonadati</taxon>
        <taxon>Bacteroidota</taxon>
        <taxon>Cytophagia</taxon>
        <taxon>Cytophagales</taxon>
        <taxon>Spirosomataceae</taxon>
        <taxon>Fibrella</taxon>
    </lineage>
</organism>
<comment type="caution">
    <text evidence="2">The sequence shown here is derived from an EMBL/GenBank/DDBJ whole genome shotgun (WGS) entry which is preliminary data.</text>
</comment>
<feature type="domain" description="HTH cro/C1-type" evidence="1">
    <location>
        <begin position="66"/>
        <end position="114"/>
    </location>
</feature>
<dbReference type="InterPro" id="IPR001387">
    <property type="entry name" value="Cro/C1-type_HTH"/>
</dbReference>
<dbReference type="PROSITE" id="PS50943">
    <property type="entry name" value="HTH_CROC1"/>
    <property type="match status" value="1"/>
</dbReference>
<protein>
    <submittedName>
        <fullName evidence="2">Helix-turn-helix domain-containing protein</fullName>
    </submittedName>
</protein>
<dbReference type="AlphaFoldDB" id="A0A939JVJ4"/>
<dbReference type="InterPro" id="IPR010982">
    <property type="entry name" value="Lambda_DNA-bd_dom_sf"/>
</dbReference>